<feature type="transmembrane region" description="Helical" evidence="1">
    <location>
        <begin position="211"/>
        <end position="233"/>
    </location>
</feature>
<keyword evidence="1" id="KW-1133">Transmembrane helix</keyword>
<feature type="transmembrane region" description="Helical" evidence="1">
    <location>
        <begin position="93"/>
        <end position="112"/>
    </location>
</feature>
<keyword evidence="3" id="KW-1185">Reference proteome</keyword>
<proteinExistence type="predicted"/>
<protein>
    <submittedName>
        <fullName evidence="2">DUF4184 family protein</fullName>
    </submittedName>
</protein>
<feature type="transmembrane region" description="Helical" evidence="1">
    <location>
        <begin position="143"/>
        <end position="164"/>
    </location>
</feature>
<feature type="transmembrane region" description="Helical" evidence="1">
    <location>
        <begin position="63"/>
        <end position="81"/>
    </location>
</feature>
<gene>
    <name evidence="2" type="ORF">KM029_03860</name>
</gene>
<name>A0ABX8GY10_9BACT</name>
<dbReference type="RefSeq" id="WP_144075462.1">
    <property type="nucleotide sequence ID" value="NZ_CP076128.1"/>
</dbReference>
<dbReference type="Pfam" id="PF13803">
    <property type="entry name" value="DUF4184"/>
    <property type="match status" value="1"/>
</dbReference>
<reference evidence="2 3" key="1">
    <citation type="submission" date="2021-05" db="EMBL/GenBank/DDBJ databases">
        <title>Comparative genomic studies on the polysaccharide-degrading batcterial strains of the Flammeovirga genus.</title>
        <authorList>
            <person name="Zewei F."/>
            <person name="Zheng Z."/>
            <person name="Yu L."/>
            <person name="Ruyue G."/>
            <person name="Yanhong M."/>
            <person name="Yuanyuan C."/>
            <person name="Jingyan G."/>
            <person name="Wenjun H."/>
        </authorList>
    </citation>
    <scope>NUCLEOTIDE SEQUENCE [LARGE SCALE GENOMIC DNA]</scope>
    <source>
        <strain evidence="2 3">YS10</strain>
    </source>
</reference>
<evidence type="ECO:0000313" key="3">
    <source>
        <dbReference type="Proteomes" id="UP000682802"/>
    </source>
</evidence>
<keyword evidence="1" id="KW-0812">Transmembrane</keyword>
<dbReference type="InterPro" id="IPR025238">
    <property type="entry name" value="DUF4184"/>
</dbReference>
<dbReference type="Proteomes" id="UP000682802">
    <property type="component" value="Chromosome 1"/>
</dbReference>
<dbReference type="EMBL" id="CP076128">
    <property type="protein sequence ID" value="QWG08082.1"/>
    <property type="molecule type" value="Genomic_DNA"/>
</dbReference>
<organism evidence="2 3">
    <name type="scientific">Flammeovirga kamogawensis</name>
    <dbReference type="NCBI Taxonomy" id="373891"/>
    <lineage>
        <taxon>Bacteria</taxon>
        <taxon>Pseudomonadati</taxon>
        <taxon>Bacteroidota</taxon>
        <taxon>Cytophagia</taxon>
        <taxon>Cytophagales</taxon>
        <taxon>Flammeovirgaceae</taxon>
        <taxon>Flammeovirga</taxon>
    </lineage>
</organism>
<keyword evidence="1" id="KW-0472">Membrane</keyword>
<evidence type="ECO:0000256" key="1">
    <source>
        <dbReference type="SAM" id="Phobius"/>
    </source>
</evidence>
<evidence type="ECO:0000313" key="2">
    <source>
        <dbReference type="EMBL" id="QWG08082.1"/>
    </source>
</evidence>
<feature type="transmembrane region" description="Helical" evidence="1">
    <location>
        <begin position="184"/>
        <end position="205"/>
    </location>
</feature>
<accession>A0ABX8GY10</accession>
<sequence length="243" mass="28274">MPITFSHPGIIFPFKHYFPKLSLLALIIGSVIPDVEHFIQLSVAAKIAHTWWGMFVFNLPMGVLYYYLAKVIVLPVLLNVSPIKFRNDVLRTYNFKVICFSILIGSFSHLFLDGFTSKGGFFVKLFPVLREQVQFFSETRPDYLYITLWYVFSWLGSLIVVILFLKQVDLSKTIDAFTHKKWHLLYFIEALFFAECIVIAKGSFFAFPDQFMHWSILIVGACMFACIITSLHWKYLILTDTRH</sequence>